<name>A0A1R0GNK1_9FUNG</name>
<protein>
    <submittedName>
        <fullName evidence="3">Uncharacterized protein</fullName>
    </submittedName>
</protein>
<accession>A0A1R0GNK1</accession>
<dbReference type="Proteomes" id="UP000187455">
    <property type="component" value="Unassembled WGS sequence"/>
</dbReference>
<proteinExistence type="predicted"/>
<dbReference type="AlphaFoldDB" id="A0A1R0GNK1"/>
<evidence type="ECO:0000313" key="3">
    <source>
        <dbReference type="EMBL" id="OLY78473.1"/>
    </source>
</evidence>
<feature type="chain" id="PRO_5012570880" evidence="2">
    <location>
        <begin position="24"/>
        <end position="544"/>
    </location>
</feature>
<feature type="compositionally biased region" description="Low complexity" evidence="1">
    <location>
        <begin position="192"/>
        <end position="210"/>
    </location>
</feature>
<dbReference type="OrthoDB" id="5643308at2759"/>
<dbReference type="EMBL" id="LSSL01006349">
    <property type="protein sequence ID" value="OLY78473.1"/>
    <property type="molecule type" value="Genomic_DNA"/>
</dbReference>
<evidence type="ECO:0000313" key="4">
    <source>
        <dbReference type="Proteomes" id="UP000187455"/>
    </source>
</evidence>
<sequence length="544" mass="57097">MLFNRITKLALGVVAICSSSVFAQSDAECSFDYSSVDVQCGSTSPVIVYEYDQVIKVPCSGTSFQLDFDIDGTANVLFSISSVNDPDSPVAVVGRAGGLSGDWQFSPSSNAPVSASESSSGAATVSVVFDSEGAHLLRDGEQVATVSSGDLGFAAFNPSNDYYIFFAAESSQVTISNIEIYCFGSDGCQPPSSSTALSEDSSDSSNSSDSGSEETSGETSESVGCSESSSISPVSVDSTSKAKNYNLSSPLMVPCSSGSFSSSIQVNSDSDLFIAFADAGGYYSASGLVEAQIGLFSGRNTIKRGRMSSKRSESSYINKRFVASVIDISFSDSVLTISRDGTVIINYSLKNFNISQMFIASNSGVLSVYGGSVTCQSADFCTGNPPIPCNNARILPDQTYVAAAAKVYNATNNFVFNCYGTDFSFSADVTTTSDIYVFIATADGFNGVFSEIRYGIQSGVNVVNNVSNFVSAANLNAQTGPAKSVSIGFRYVSGTLSMTINGSQVGSRVFSNWSPIRFNISPLSGYATLTKRQFTCLNQVQGCS</sequence>
<evidence type="ECO:0000256" key="1">
    <source>
        <dbReference type="SAM" id="MobiDB-lite"/>
    </source>
</evidence>
<feature type="region of interest" description="Disordered" evidence="1">
    <location>
        <begin position="192"/>
        <end position="237"/>
    </location>
</feature>
<organism evidence="3 4">
    <name type="scientific">Smittium mucronatum</name>
    <dbReference type="NCBI Taxonomy" id="133383"/>
    <lineage>
        <taxon>Eukaryota</taxon>
        <taxon>Fungi</taxon>
        <taxon>Fungi incertae sedis</taxon>
        <taxon>Zoopagomycota</taxon>
        <taxon>Kickxellomycotina</taxon>
        <taxon>Harpellomycetes</taxon>
        <taxon>Harpellales</taxon>
        <taxon>Legeriomycetaceae</taxon>
        <taxon>Smittium</taxon>
    </lineage>
</organism>
<keyword evidence="2" id="KW-0732">Signal</keyword>
<comment type="caution">
    <text evidence="3">The sequence shown here is derived from an EMBL/GenBank/DDBJ whole genome shotgun (WGS) entry which is preliminary data.</text>
</comment>
<keyword evidence="4" id="KW-1185">Reference proteome</keyword>
<feature type="compositionally biased region" description="Low complexity" evidence="1">
    <location>
        <begin position="217"/>
        <end position="237"/>
    </location>
</feature>
<evidence type="ECO:0000256" key="2">
    <source>
        <dbReference type="SAM" id="SignalP"/>
    </source>
</evidence>
<gene>
    <name evidence="3" type="ORF">AYI68_g7478</name>
</gene>
<reference evidence="3 4" key="1">
    <citation type="journal article" date="2016" name="Mol. Biol. Evol.">
        <title>Genome-Wide Survey of Gut Fungi (Harpellales) Reveals the First Horizontally Transferred Ubiquitin Gene from a Mosquito Host.</title>
        <authorList>
            <person name="Wang Y."/>
            <person name="White M.M."/>
            <person name="Kvist S."/>
            <person name="Moncalvo J.M."/>
        </authorList>
    </citation>
    <scope>NUCLEOTIDE SEQUENCE [LARGE SCALE GENOMIC DNA]</scope>
    <source>
        <strain evidence="3 4">ALG-7-W6</strain>
    </source>
</reference>
<feature type="signal peptide" evidence="2">
    <location>
        <begin position="1"/>
        <end position="23"/>
    </location>
</feature>